<keyword evidence="1" id="KW-0732">Signal</keyword>
<dbReference type="Proteomes" id="UP000256913">
    <property type="component" value="Unassembled WGS sequence"/>
</dbReference>
<feature type="chain" id="PRO_5038612926" evidence="1">
    <location>
        <begin position="24"/>
        <end position="207"/>
    </location>
</feature>
<evidence type="ECO:0000256" key="1">
    <source>
        <dbReference type="SAM" id="SignalP"/>
    </source>
</evidence>
<evidence type="ECO:0000313" key="4">
    <source>
        <dbReference type="Proteomes" id="UP000256913"/>
    </source>
</evidence>
<organism evidence="3 4">
    <name type="scientific">Asanoa ferruginea</name>
    <dbReference type="NCBI Taxonomy" id="53367"/>
    <lineage>
        <taxon>Bacteria</taxon>
        <taxon>Bacillati</taxon>
        <taxon>Actinomycetota</taxon>
        <taxon>Actinomycetes</taxon>
        <taxon>Micromonosporales</taxon>
        <taxon>Micromonosporaceae</taxon>
        <taxon>Asanoa</taxon>
    </lineage>
</organism>
<dbReference type="Pfam" id="PF02469">
    <property type="entry name" value="Fasciclin"/>
    <property type="match status" value="1"/>
</dbReference>
<evidence type="ECO:0000259" key="2">
    <source>
        <dbReference type="PROSITE" id="PS50213"/>
    </source>
</evidence>
<dbReference type="SUPFAM" id="SSF82153">
    <property type="entry name" value="FAS1 domain"/>
    <property type="match status" value="1"/>
</dbReference>
<sequence length="207" mass="21395">MWTVLPRRTALALTAAAALLVTAGCTGSAEGKAEAGVQGPLCDALPSGTEPGNPTALATEPVDSALTWITVLTTFEGAMRASDLLPELKGKSGITVFAPSDDAFAAKFSSDNLDELMIKDKDTLRTLLRAHVVDRSLSLAELRDAGSVKTLDGTTLTVTAADSMARIGPDAQTVCADYRIANGRIHIINHVLGNLPTTAGTGSDPGH</sequence>
<name>A0A3D9ZQE7_9ACTN</name>
<reference evidence="3 4" key="1">
    <citation type="submission" date="2018-08" db="EMBL/GenBank/DDBJ databases">
        <title>Sequencing the genomes of 1000 actinobacteria strains.</title>
        <authorList>
            <person name="Klenk H.-P."/>
        </authorList>
    </citation>
    <scope>NUCLEOTIDE SEQUENCE [LARGE SCALE GENOMIC DNA]</scope>
    <source>
        <strain evidence="3 4">DSM 44099</strain>
    </source>
</reference>
<dbReference type="PANTHER" id="PTHR10900">
    <property type="entry name" value="PERIOSTIN-RELATED"/>
    <property type="match status" value="1"/>
</dbReference>
<dbReference type="Gene3D" id="2.30.180.10">
    <property type="entry name" value="FAS1 domain"/>
    <property type="match status" value="1"/>
</dbReference>
<dbReference type="OrthoDB" id="3389199at2"/>
<feature type="domain" description="FAS1" evidence="2">
    <location>
        <begin position="59"/>
        <end position="192"/>
    </location>
</feature>
<dbReference type="InterPro" id="IPR050904">
    <property type="entry name" value="Adhesion/Biosynth-related"/>
</dbReference>
<proteinExistence type="predicted"/>
<keyword evidence="4" id="KW-1185">Reference proteome</keyword>
<dbReference type="EMBL" id="QUMQ01000001">
    <property type="protein sequence ID" value="REF98193.1"/>
    <property type="molecule type" value="Genomic_DNA"/>
</dbReference>
<dbReference type="PROSITE" id="PS51257">
    <property type="entry name" value="PROKAR_LIPOPROTEIN"/>
    <property type="match status" value="1"/>
</dbReference>
<dbReference type="InterPro" id="IPR036378">
    <property type="entry name" value="FAS1_dom_sf"/>
</dbReference>
<comment type="caution">
    <text evidence="3">The sequence shown here is derived from an EMBL/GenBank/DDBJ whole genome shotgun (WGS) entry which is preliminary data.</text>
</comment>
<dbReference type="AlphaFoldDB" id="A0A3D9ZQE7"/>
<accession>A0A3D9ZQE7</accession>
<evidence type="ECO:0000313" key="3">
    <source>
        <dbReference type="EMBL" id="REF98193.1"/>
    </source>
</evidence>
<dbReference type="InterPro" id="IPR006311">
    <property type="entry name" value="TAT_signal"/>
</dbReference>
<gene>
    <name evidence="3" type="ORF">DFJ67_4207</name>
</gene>
<feature type="signal peptide" evidence="1">
    <location>
        <begin position="1"/>
        <end position="23"/>
    </location>
</feature>
<dbReference type="PROSITE" id="PS50213">
    <property type="entry name" value="FAS1"/>
    <property type="match status" value="1"/>
</dbReference>
<dbReference type="SMART" id="SM00554">
    <property type="entry name" value="FAS1"/>
    <property type="match status" value="1"/>
</dbReference>
<dbReference type="PROSITE" id="PS51318">
    <property type="entry name" value="TAT"/>
    <property type="match status" value="1"/>
</dbReference>
<dbReference type="InterPro" id="IPR000782">
    <property type="entry name" value="FAS1_domain"/>
</dbReference>
<protein>
    <submittedName>
        <fullName evidence="3">Putative surface protein with fasciclin (FAS1) repeats</fullName>
    </submittedName>
</protein>
<dbReference type="PANTHER" id="PTHR10900:SF77">
    <property type="entry name" value="FI19380P1"/>
    <property type="match status" value="1"/>
</dbReference>
<dbReference type="RefSeq" id="WP_116069523.1">
    <property type="nucleotide sequence ID" value="NZ_BONB01000040.1"/>
</dbReference>